<keyword evidence="3" id="KW-1185">Reference proteome</keyword>
<feature type="region of interest" description="Disordered" evidence="1">
    <location>
        <begin position="666"/>
        <end position="702"/>
    </location>
</feature>
<evidence type="ECO:0000313" key="2">
    <source>
        <dbReference type="EMBL" id="GAA4715569.1"/>
    </source>
</evidence>
<evidence type="ECO:0000313" key="3">
    <source>
        <dbReference type="Proteomes" id="UP001500843"/>
    </source>
</evidence>
<feature type="compositionally biased region" description="Basic and acidic residues" evidence="1">
    <location>
        <begin position="422"/>
        <end position="437"/>
    </location>
</feature>
<gene>
    <name evidence="2" type="ORF">GCM10023198_43660</name>
</gene>
<evidence type="ECO:0008006" key="4">
    <source>
        <dbReference type="Google" id="ProtNLM"/>
    </source>
</evidence>
<feature type="region of interest" description="Disordered" evidence="1">
    <location>
        <begin position="54"/>
        <end position="86"/>
    </location>
</feature>
<feature type="compositionally biased region" description="Polar residues" evidence="1">
    <location>
        <begin position="673"/>
        <end position="687"/>
    </location>
</feature>
<accession>A0ABP8XUK3</accession>
<evidence type="ECO:0000256" key="1">
    <source>
        <dbReference type="SAM" id="MobiDB-lite"/>
    </source>
</evidence>
<feature type="compositionally biased region" description="Acidic residues" evidence="1">
    <location>
        <begin position="374"/>
        <end position="383"/>
    </location>
</feature>
<dbReference type="InterPro" id="IPR003615">
    <property type="entry name" value="HNH_nuc"/>
</dbReference>
<feature type="region of interest" description="Disordered" evidence="1">
    <location>
        <begin position="367"/>
        <end position="445"/>
    </location>
</feature>
<sequence>MRERLPDDDLAGTLLDDHPARDGEVVDAVAAEALPPGEPFEDVPSDEAWFEEAWRAWATGEQDGKDPEPDAGSGRGPGAGPGFPPDWPPSVVPVVLWPEDVLREALRGVPGVRLARVVSEGIDLDGSLDRGVPTGRDPDVDAGAGSGSGVLGELSDDALGDLVTACGRLHSWAAGVQARVVAERAARESHALAHASLVGQVTSELVITESEAAEVVIRGESGAQHPTVITALITGRIDVRKAHTLLRSASQLTLAERAEAIERFLPQAPRRTWKWLQTRMLAFAKDRHGAAQTAKAAAEQRCVQLDRAENDMGWLSAYLPATDAAAVWGVLDDMAHQLRHTTGEDRTLGQLRADSLTGIITGRLLPADRFTQPDDIESDDDIEPDTRVEPGPGTEGGNRTRSGPNASTNVSTTADVSASTTADERSDMGTATDHDTKTNSAGTSATVPVCTCGGLAPVQQIVVQEVVEIVRPVRITPTRPVVRVTIPASTLLGLDNAPGDLTGYGPIPADTARLIAQDATWQRLLTDPVTGILTDYSTTTYQPGKVLRGAIETRDETCTFLWGCDTPASRCDLDHIQPFNHDPADQAPGTPRQTRAHNLHALCRKHHLLKTHAGWGIVRDPHTGITTWTTPTGRIHTRPPTVLDTHTDLDQIDPDTSGDLTLHALTGQRLPRSYQTTEPGTIPNQAAPTDPTSPTDPDQPPF</sequence>
<feature type="region of interest" description="Disordered" evidence="1">
    <location>
        <begin position="125"/>
        <end position="148"/>
    </location>
</feature>
<protein>
    <recommendedName>
        <fullName evidence="4">HNH nuclease domain-containing protein</fullName>
    </recommendedName>
</protein>
<feature type="region of interest" description="Disordered" evidence="1">
    <location>
        <begin position="1"/>
        <end position="21"/>
    </location>
</feature>
<reference evidence="3" key="1">
    <citation type="journal article" date="2019" name="Int. J. Syst. Evol. Microbiol.">
        <title>The Global Catalogue of Microorganisms (GCM) 10K type strain sequencing project: providing services to taxonomists for standard genome sequencing and annotation.</title>
        <authorList>
            <consortium name="The Broad Institute Genomics Platform"/>
            <consortium name="The Broad Institute Genome Sequencing Center for Infectious Disease"/>
            <person name="Wu L."/>
            <person name="Ma J."/>
        </authorList>
    </citation>
    <scope>NUCLEOTIDE SEQUENCE [LARGE SCALE GENOMIC DNA]</scope>
    <source>
        <strain evidence="3">JCM 17975</strain>
    </source>
</reference>
<comment type="caution">
    <text evidence="2">The sequence shown here is derived from an EMBL/GenBank/DDBJ whole genome shotgun (WGS) entry which is preliminary data.</text>
</comment>
<organism evidence="2 3">
    <name type="scientific">Promicromonospora umidemergens</name>
    <dbReference type="NCBI Taxonomy" id="629679"/>
    <lineage>
        <taxon>Bacteria</taxon>
        <taxon>Bacillati</taxon>
        <taxon>Actinomycetota</taxon>
        <taxon>Actinomycetes</taxon>
        <taxon>Micrococcales</taxon>
        <taxon>Promicromonosporaceae</taxon>
        <taxon>Promicromonospora</taxon>
    </lineage>
</organism>
<dbReference type="EMBL" id="BAABHM010000022">
    <property type="protein sequence ID" value="GAA4715569.1"/>
    <property type="molecule type" value="Genomic_DNA"/>
</dbReference>
<dbReference type="RefSeq" id="WP_345375990.1">
    <property type="nucleotide sequence ID" value="NZ_BAABHM010000022.1"/>
</dbReference>
<dbReference type="CDD" id="cd00085">
    <property type="entry name" value="HNHc"/>
    <property type="match status" value="1"/>
</dbReference>
<feature type="compositionally biased region" description="Low complexity" evidence="1">
    <location>
        <begin position="406"/>
        <end position="421"/>
    </location>
</feature>
<proteinExistence type="predicted"/>
<name>A0ABP8XUK3_9MICO</name>
<dbReference type="Proteomes" id="UP001500843">
    <property type="component" value="Unassembled WGS sequence"/>
</dbReference>